<dbReference type="EMBL" id="JBHGPK010000046">
    <property type="protein sequence ID" value="MFC2254827.1"/>
    <property type="molecule type" value="Genomic_DNA"/>
</dbReference>
<evidence type="ECO:0000259" key="4">
    <source>
        <dbReference type="PROSITE" id="PS01124"/>
    </source>
</evidence>
<dbReference type="SUPFAM" id="SSF46689">
    <property type="entry name" value="Homeodomain-like"/>
    <property type="match status" value="2"/>
</dbReference>
<keyword evidence="1" id="KW-0805">Transcription regulation</keyword>
<comment type="caution">
    <text evidence="5">The sequence shown here is derived from an EMBL/GenBank/DDBJ whole genome shotgun (WGS) entry which is preliminary data.</text>
</comment>
<evidence type="ECO:0000256" key="1">
    <source>
        <dbReference type="ARBA" id="ARBA00023015"/>
    </source>
</evidence>
<dbReference type="InterPro" id="IPR009057">
    <property type="entry name" value="Homeodomain-like_sf"/>
</dbReference>
<reference evidence="5 6" key="1">
    <citation type="submission" date="2024-09" db="EMBL/GenBank/DDBJ databases">
        <title>Description of Labrys sedimenti sp. nov., isolated from a diclofenac-degrading enrichment culture, and genome-based reclassification of Labrys portucalensis as a later heterotypic synonym of Labrys neptuniae.</title>
        <authorList>
            <person name="Tancsics A."/>
            <person name="Csepanyi A."/>
        </authorList>
    </citation>
    <scope>NUCLEOTIDE SEQUENCE [LARGE SCALE GENOMIC DNA]</scope>
    <source>
        <strain evidence="5 6">LMG 23412</strain>
    </source>
</reference>
<dbReference type="InterPro" id="IPR018060">
    <property type="entry name" value="HTH_AraC"/>
</dbReference>
<gene>
    <name evidence="5" type="ORF">ACETRX_34820</name>
</gene>
<keyword evidence="2" id="KW-0238">DNA-binding</keyword>
<dbReference type="PROSITE" id="PS00041">
    <property type="entry name" value="HTH_ARAC_FAMILY_1"/>
    <property type="match status" value="1"/>
</dbReference>
<evidence type="ECO:0000313" key="5">
    <source>
        <dbReference type="EMBL" id="MFC2254827.1"/>
    </source>
</evidence>
<organism evidence="5 6">
    <name type="scientific">Labrys neptuniae</name>
    <dbReference type="NCBI Taxonomy" id="376174"/>
    <lineage>
        <taxon>Bacteria</taxon>
        <taxon>Pseudomonadati</taxon>
        <taxon>Pseudomonadota</taxon>
        <taxon>Alphaproteobacteria</taxon>
        <taxon>Hyphomicrobiales</taxon>
        <taxon>Xanthobacteraceae</taxon>
        <taxon>Labrys</taxon>
    </lineage>
</organism>
<accession>A0ABV6ZRT1</accession>
<dbReference type="PANTHER" id="PTHR46796">
    <property type="entry name" value="HTH-TYPE TRANSCRIPTIONAL ACTIVATOR RHAS-RELATED"/>
    <property type="match status" value="1"/>
</dbReference>
<dbReference type="Proteomes" id="UP001595190">
    <property type="component" value="Unassembled WGS sequence"/>
</dbReference>
<dbReference type="PANTHER" id="PTHR46796:SF14">
    <property type="entry name" value="TRANSCRIPTIONAL REGULATORY PROTEIN"/>
    <property type="match status" value="1"/>
</dbReference>
<dbReference type="RefSeq" id="WP_394315429.1">
    <property type="nucleotide sequence ID" value="NZ_JBHGPK010000046.1"/>
</dbReference>
<feature type="domain" description="HTH araC/xylS-type" evidence="4">
    <location>
        <begin position="83"/>
        <end position="181"/>
    </location>
</feature>
<evidence type="ECO:0000256" key="2">
    <source>
        <dbReference type="ARBA" id="ARBA00023125"/>
    </source>
</evidence>
<evidence type="ECO:0000313" key="6">
    <source>
        <dbReference type="Proteomes" id="UP001595190"/>
    </source>
</evidence>
<proteinExistence type="predicted"/>
<keyword evidence="3" id="KW-0804">Transcription</keyword>
<dbReference type="InterPro" id="IPR050204">
    <property type="entry name" value="AraC_XylS_family_regulators"/>
</dbReference>
<dbReference type="Gene3D" id="1.10.10.60">
    <property type="entry name" value="Homeodomain-like"/>
    <property type="match status" value="2"/>
</dbReference>
<dbReference type="InterPro" id="IPR018062">
    <property type="entry name" value="HTH_AraC-typ_CS"/>
</dbReference>
<evidence type="ECO:0000256" key="3">
    <source>
        <dbReference type="ARBA" id="ARBA00023163"/>
    </source>
</evidence>
<sequence>MSTSSPCLETGDSAKLYDRWFGPRPTSSADRDLVATLLTEALSLFEEDPPAARRCIESARLLIRAPPNEERPKNCRLADWQVRRAKEFIRSNLGASLRIEAVAKLVHLSASYFSRSFKSTTGIAYSDYVAAARIDLAKKLLLTTGAPISEVALMCGLADQSHLTRVFSRVVGLPPSTWRRQLLGGGLAKDSPGKQSNAAAEPDAPVAADLIDRAWESSEAREVQYAAE</sequence>
<dbReference type="SMART" id="SM00342">
    <property type="entry name" value="HTH_ARAC"/>
    <property type="match status" value="1"/>
</dbReference>
<dbReference type="PROSITE" id="PS01124">
    <property type="entry name" value="HTH_ARAC_FAMILY_2"/>
    <property type="match status" value="1"/>
</dbReference>
<name>A0ABV6ZRT1_9HYPH</name>
<dbReference type="Pfam" id="PF12833">
    <property type="entry name" value="HTH_18"/>
    <property type="match status" value="1"/>
</dbReference>
<protein>
    <submittedName>
        <fullName evidence="5">Helix-turn-helix domain-containing protein</fullName>
    </submittedName>
</protein>